<keyword evidence="3" id="KW-1185">Reference proteome</keyword>
<dbReference type="EMBL" id="JAUKUA010000007">
    <property type="protein sequence ID" value="KAK0704545.1"/>
    <property type="molecule type" value="Genomic_DNA"/>
</dbReference>
<proteinExistence type="predicted"/>
<evidence type="ECO:0000256" key="1">
    <source>
        <dbReference type="SAM" id="MobiDB-lite"/>
    </source>
</evidence>
<dbReference type="AlphaFoldDB" id="A0AA39ZVZ2"/>
<feature type="region of interest" description="Disordered" evidence="1">
    <location>
        <begin position="1"/>
        <end position="123"/>
    </location>
</feature>
<sequence length="265" mass="29869">MVSSKTRRAPSAPSKASESDLSEHSSEADFDDSDDSDDDDEPPQSQLSLGTPMPSRGDTPGVRTLALINGSSQLLQAGATRPSTPSVRRKRALTRTTLQNARKKKKNNAGAPPPRSQTGSQALRKQVVTWSQEEVAQLMLWYLDCTRDGLFTTERANIKKAWKYTLEKAQAMWLEKDLTEKSISTKYHLERKKWRDLMELMTSDTVWERFWATHPKASRSIATKPISDHEVYSEVYAHDRSVGSMIMEPTDIIRARDQEAEGETN</sequence>
<protein>
    <recommendedName>
        <fullName evidence="4">Myb/SANT-like domain-containing protein</fullName>
    </recommendedName>
</protein>
<feature type="compositionally biased region" description="Acidic residues" evidence="1">
    <location>
        <begin position="28"/>
        <end position="42"/>
    </location>
</feature>
<evidence type="ECO:0000313" key="2">
    <source>
        <dbReference type="EMBL" id="KAK0704545.1"/>
    </source>
</evidence>
<dbReference type="Proteomes" id="UP001172102">
    <property type="component" value="Unassembled WGS sequence"/>
</dbReference>
<gene>
    <name evidence="2" type="ORF">B0H67DRAFT_673605</name>
</gene>
<name>A0AA39ZVZ2_9PEZI</name>
<organism evidence="2 3">
    <name type="scientific">Lasiosphaeris hirsuta</name>
    <dbReference type="NCBI Taxonomy" id="260670"/>
    <lineage>
        <taxon>Eukaryota</taxon>
        <taxon>Fungi</taxon>
        <taxon>Dikarya</taxon>
        <taxon>Ascomycota</taxon>
        <taxon>Pezizomycotina</taxon>
        <taxon>Sordariomycetes</taxon>
        <taxon>Sordariomycetidae</taxon>
        <taxon>Sordariales</taxon>
        <taxon>Lasiosphaeriaceae</taxon>
        <taxon>Lasiosphaeris</taxon>
    </lineage>
</organism>
<evidence type="ECO:0000313" key="3">
    <source>
        <dbReference type="Proteomes" id="UP001172102"/>
    </source>
</evidence>
<accession>A0AA39ZVZ2</accession>
<reference evidence="2" key="1">
    <citation type="submission" date="2023-06" db="EMBL/GenBank/DDBJ databases">
        <title>Genome-scale phylogeny and comparative genomics of the fungal order Sordariales.</title>
        <authorList>
            <consortium name="Lawrence Berkeley National Laboratory"/>
            <person name="Hensen N."/>
            <person name="Bonometti L."/>
            <person name="Westerberg I."/>
            <person name="Brannstrom I.O."/>
            <person name="Guillou S."/>
            <person name="Cros-Aarteil S."/>
            <person name="Calhoun S."/>
            <person name="Haridas S."/>
            <person name="Kuo A."/>
            <person name="Mondo S."/>
            <person name="Pangilinan J."/>
            <person name="Riley R."/>
            <person name="Labutti K."/>
            <person name="Andreopoulos B."/>
            <person name="Lipzen A."/>
            <person name="Chen C."/>
            <person name="Yanf M."/>
            <person name="Daum C."/>
            <person name="Ng V."/>
            <person name="Clum A."/>
            <person name="Steindorff A."/>
            <person name="Ohm R."/>
            <person name="Martin F."/>
            <person name="Silar P."/>
            <person name="Natvig D."/>
            <person name="Lalanne C."/>
            <person name="Gautier V."/>
            <person name="Ament-Velasquez S.L."/>
            <person name="Kruys A."/>
            <person name="Hutchinson M.I."/>
            <person name="Powell A.J."/>
            <person name="Barry K."/>
            <person name="Miller A.N."/>
            <person name="Grigoriev I.V."/>
            <person name="Debuchy R."/>
            <person name="Gladieux P."/>
            <person name="Thoren M.H."/>
            <person name="Johannesson H."/>
        </authorList>
    </citation>
    <scope>NUCLEOTIDE SEQUENCE</scope>
    <source>
        <strain evidence="2">SMH4607-1</strain>
    </source>
</reference>
<comment type="caution">
    <text evidence="2">The sequence shown here is derived from an EMBL/GenBank/DDBJ whole genome shotgun (WGS) entry which is preliminary data.</text>
</comment>
<feature type="compositionally biased region" description="Polar residues" evidence="1">
    <location>
        <begin position="69"/>
        <end position="86"/>
    </location>
</feature>
<evidence type="ECO:0008006" key="4">
    <source>
        <dbReference type="Google" id="ProtNLM"/>
    </source>
</evidence>
<feature type="compositionally biased region" description="Basic and acidic residues" evidence="1">
    <location>
        <begin position="17"/>
        <end position="27"/>
    </location>
</feature>